<dbReference type="GO" id="GO:0004518">
    <property type="term" value="F:nuclease activity"/>
    <property type="evidence" value="ECO:0007669"/>
    <property type="project" value="UniProtKB-KW"/>
</dbReference>
<evidence type="ECO:0008006" key="14">
    <source>
        <dbReference type="Google" id="ProtNLM"/>
    </source>
</evidence>
<keyword evidence="13" id="KW-1185">Reference proteome</keyword>
<evidence type="ECO:0000313" key="12">
    <source>
        <dbReference type="EMBL" id="KAJ7001093.1"/>
    </source>
</evidence>
<feature type="domain" description="DUF8040" evidence="11">
    <location>
        <begin position="538"/>
        <end position="632"/>
    </location>
</feature>
<evidence type="ECO:0000259" key="10">
    <source>
        <dbReference type="Pfam" id="PF13359"/>
    </source>
</evidence>
<dbReference type="InterPro" id="IPR058353">
    <property type="entry name" value="DUF8040"/>
</dbReference>
<feature type="compositionally biased region" description="Basic residues" evidence="8">
    <location>
        <begin position="363"/>
        <end position="373"/>
    </location>
</feature>
<evidence type="ECO:0000259" key="9">
    <source>
        <dbReference type="Pfam" id="PF12776"/>
    </source>
</evidence>
<dbReference type="Proteomes" id="UP001164929">
    <property type="component" value="Chromosome 4"/>
</dbReference>
<evidence type="ECO:0000256" key="6">
    <source>
        <dbReference type="ARBA" id="ARBA00022801"/>
    </source>
</evidence>
<dbReference type="InterPro" id="IPR024752">
    <property type="entry name" value="Myb/SANT-like_dom"/>
</dbReference>
<comment type="caution">
    <text evidence="12">The sequence shown here is derived from an EMBL/GenBank/DDBJ whole genome shotgun (WGS) entry which is preliminary data.</text>
</comment>
<reference evidence="12 13" key="1">
    <citation type="journal article" date="2023" name="Mol. Ecol. Resour.">
        <title>Chromosome-level genome assembly of a triploid poplar Populus alba 'Berolinensis'.</title>
        <authorList>
            <person name="Chen S."/>
            <person name="Yu Y."/>
            <person name="Wang X."/>
            <person name="Wang S."/>
            <person name="Zhang T."/>
            <person name="Zhou Y."/>
            <person name="He R."/>
            <person name="Meng N."/>
            <person name="Wang Y."/>
            <person name="Liu W."/>
            <person name="Liu Z."/>
            <person name="Liu J."/>
            <person name="Guo Q."/>
            <person name="Huang H."/>
            <person name="Sederoff R.R."/>
            <person name="Wang G."/>
            <person name="Qu G."/>
            <person name="Chen S."/>
        </authorList>
    </citation>
    <scope>NUCLEOTIDE SEQUENCE [LARGE SCALE GENOMIC DNA]</scope>
    <source>
        <strain evidence="12">SC-2020</strain>
    </source>
</reference>
<name>A0AAD6R2A5_9ROSI</name>
<feature type="region of interest" description="Disordered" evidence="8">
    <location>
        <begin position="322"/>
        <end position="417"/>
    </location>
</feature>
<dbReference type="PANTHER" id="PTHR22930:SF221">
    <property type="entry name" value="NUCLEASE HARBI1"/>
    <property type="match status" value="1"/>
</dbReference>
<evidence type="ECO:0000256" key="3">
    <source>
        <dbReference type="ARBA" id="ARBA00006958"/>
    </source>
</evidence>
<dbReference type="EMBL" id="JAQIZT010000004">
    <property type="protein sequence ID" value="KAJ7001093.1"/>
    <property type="molecule type" value="Genomic_DNA"/>
</dbReference>
<feature type="region of interest" description="Disordered" evidence="8">
    <location>
        <begin position="198"/>
        <end position="222"/>
    </location>
</feature>
<dbReference type="AlphaFoldDB" id="A0AAD6R2A5"/>
<keyword evidence="4" id="KW-0540">Nuclease</keyword>
<feature type="compositionally biased region" description="Basic and acidic residues" evidence="8">
    <location>
        <begin position="331"/>
        <end position="362"/>
    </location>
</feature>
<feature type="region of interest" description="Disordered" evidence="8">
    <location>
        <begin position="154"/>
        <end position="180"/>
    </location>
</feature>
<proteinExistence type="inferred from homology"/>
<feature type="region of interest" description="Disordered" evidence="8">
    <location>
        <begin position="473"/>
        <end position="502"/>
    </location>
</feature>
<protein>
    <recommendedName>
        <fullName evidence="14">Myb/SANT-like domain-containing protein</fullName>
    </recommendedName>
</protein>
<dbReference type="Pfam" id="PF12776">
    <property type="entry name" value="Myb_DNA-bind_3"/>
    <property type="match status" value="1"/>
</dbReference>
<dbReference type="InterPro" id="IPR045249">
    <property type="entry name" value="HARBI1-like"/>
</dbReference>
<keyword evidence="6" id="KW-0378">Hydrolase</keyword>
<comment type="cofactor">
    <cofactor evidence="1">
        <name>a divalent metal cation</name>
        <dbReference type="ChEBI" id="CHEBI:60240"/>
    </cofactor>
</comment>
<accession>A0AAD6R2A5</accession>
<evidence type="ECO:0000256" key="2">
    <source>
        <dbReference type="ARBA" id="ARBA00004123"/>
    </source>
</evidence>
<evidence type="ECO:0000256" key="1">
    <source>
        <dbReference type="ARBA" id="ARBA00001968"/>
    </source>
</evidence>
<dbReference type="GO" id="GO:0005634">
    <property type="term" value="C:nucleus"/>
    <property type="evidence" value="ECO:0007669"/>
    <property type="project" value="UniProtKB-SubCell"/>
</dbReference>
<dbReference type="Pfam" id="PF26138">
    <property type="entry name" value="DUF8040"/>
    <property type="match status" value="1"/>
</dbReference>
<comment type="subcellular location">
    <subcellularLocation>
        <location evidence="2">Nucleus</location>
    </subcellularLocation>
</comment>
<feature type="compositionally biased region" description="Acidic residues" evidence="8">
    <location>
        <begin position="491"/>
        <end position="502"/>
    </location>
</feature>
<sequence length="904" mass="103156">MDAPENMDKAAWTKEMLHVFCDLSIKAIDMGMRPNTHFDKAGWKYLLGSFKEQTGHAFTKAQLKNKWDGCKKDWRIWKKLISETGVGWSTELGTISASDEWWKSKIQEIRGAKKFRHAGIEPSLCMKFDRMFANIVATGEYAWAPSSGVLPDHNVGVDGSQHTHVEQPDLKEGSGDSEEDRIPNFADDVCNMVRGVNMDTSSNNRSGGKRKERQRVEVQAGKKKRNSGIGFQLLSRWDHMVDSMSNTSDSASISKDREGCSIREVMTELHSHEGVHIGDDFHGFATEILGLRRNREMWQTMVTWNAVIDNIVLTNGRKASPKVIQVNQPKQRKETEKRRRREGNTRGTTRERGRREGNGDWKKQRKQPVKLKSCRLNTGAPNRGSKIGAPSDIAEPDKAATGQAKVETGAPVDGEEGPVSIIEAAPTNHHQTQSLRLRRNMDDAGFNAIFNEDMDNDYENIMDRFVDHINSHDDYNNGASSGDVDNRANNDDDDDDSDEDGESFWRREFDRKKLIVCTAGAIHMYYITYIYKEPCMVSYNTGMRWLTEVLRGHWKRCVNMFRMDTSTLLSLCNDLEASYGLKPSRRMSVIEKVAIFLYTMALGASNREVQERFQHSGETVSRCMKEVLAAVCLFAVDVIKPEDPNFTSTPREIAMNPRYMPHFKDCVGAIDGTHVRACISTENQIPFIGRKGVPTQNIMAACSFDMQFTFVWAGWEGSAHDTRIFLEAIDNRNIKFPKPPEGKYYLVDSGYPNEYGYLGPYKGQRYHFQEFWRRGQPRNRQEVFNRAHSSLRNVIERSFGVWKQRWRILQNMSAYPYKTQVDIVVASMAIHNYIRRRSHDDIAFAEFDRNPNFVPDDILPDVVARPGSEENGGQGTWNLRVVAFEDEDGVGEPERDMDEESKMD</sequence>
<evidence type="ECO:0000256" key="8">
    <source>
        <dbReference type="SAM" id="MobiDB-lite"/>
    </source>
</evidence>
<feature type="domain" description="DDE Tnp4" evidence="10">
    <location>
        <begin position="670"/>
        <end position="832"/>
    </location>
</feature>
<feature type="domain" description="Myb/SANT-like" evidence="9">
    <location>
        <begin position="12"/>
        <end position="103"/>
    </location>
</feature>
<evidence type="ECO:0000313" key="13">
    <source>
        <dbReference type="Proteomes" id="UP001164929"/>
    </source>
</evidence>
<dbReference type="Pfam" id="PF13359">
    <property type="entry name" value="DDE_Tnp_4"/>
    <property type="match status" value="1"/>
</dbReference>
<evidence type="ECO:0000256" key="7">
    <source>
        <dbReference type="ARBA" id="ARBA00023242"/>
    </source>
</evidence>
<keyword evidence="7" id="KW-0539">Nucleus</keyword>
<keyword evidence="5" id="KW-0479">Metal-binding</keyword>
<evidence type="ECO:0000259" key="11">
    <source>
        <dbReference type="Pfam" id="PF26138"/>
    </source>
</evidence>
<dbReference type="GO" id="GO:0046872">
    <property type="term" value="F:metal ion binding"/>
    <property type="evidence" value="ECO:0007669"/>
    <property type="project" value="UniProtKB-KW"/>
</dbReference>
<dbReference type="PANTHER" id="PTHR22930">
    <property type="match status" value="1"/>
</dbReference>
<comment type="similarity">
    <text evidence="3">Belongs to the HARBI1 family.</text>
</comment>
<feature type="compositionally biased region" description="Basic and acidic residues" evidence="8">
    <location>
        <begin position="161"/>
        <end position="174"/>
    </location>
</feature>
<evidence type="ECO:0000256" key="5">
    <source>
        <dbReference type="ARBA" id="ARBA00022723"/>
    </source>
</evidence>
<organism evidence="12 13">
    <name type="scientific">Populus alba x Populus x berolinensis</name>
    <dbReference type="NCBI Taxonomy" id="444605"/>
    <lineage>
        <taxon>Eukaryota</taxon>
        <taxon>Viridiplantae</taxon>
        <taxon>Streptophyta</taxon>
        <taxon>Embryophyta</taxon>
        <taxon>Tracheophyta</taxon>
        <taxon>Spermatophyta</taxon>
        <taxon>Magnoliopsida</taxon>
        <taxon>eudicotyledons</taxon>
        <taxon>Gunneridae</taxon>
        <taxon>Pentapetalae</taxon>
        <taxon>rosids</taxon>
        <taxon>fabids</taxon>
        <taxon>Malpighiales</taxon>
        <taxon>Salicaceae</taxon>
        <taxon>Saliceae</taxon>
        <taxon>Populus</taxon>
    </lineage>
</organism>
<evidence type="ECO:0000256" key="4">
    <source>
        <dbReference type="ARBA" id="ARBA00022722"/>
    </source>
</evidence>
<dbReference type="InterPro" id="IPR027806">
    <property type="entry name" value="HARBI1_dom"/>
</dbReference>
<gene>
    <name evidence="12" type="ORF">NC653_011506</name>
</gene>
<dbReference type="GO" id="GO:0016787">
    <property type="term" value="F:hydrolase activity"/>
    <property type="evidence" value="ECO:0007669"/>
    <property type="project" value="UniProtKB-KW"/>
</dbReference>